<dbReference type="InterPro" id="IPR008972">
    <property type="entry name" value="Cupredoxin"/>
</dbReference>
<evidence type="ECO:0000313" key="2">
    <source>
        <dbReference type="EMBL" id="PIP14863.1"/>
    </source>
</evidence>
<dbReference type="EMBL" id="PCRE01000042">
    <property type="protein sequence ID" value="PIP14863.1"/>
    <property type="molecule type" value="Genomic_DNA"/>
</dbReference>
<gene>
    <name evidence="2" type="ORF">COX47_02895</name>
</gene>
<sequence length="130" mass="14296">MKMNKTQIAILMLVVLLIGIFAWKGKNKNRSEDSQKKVIQTDSLTTVKLSALPNSNYSPQLVKVKLGTKVRIEGDPKTLSGGMDTVIVDGYNVSKKISVDDNVLEFEANNPGQYKIHCANNMGNGMLIVE</sequence>
<name>A0A2G9Y816_9BACT</name>
<dbReference type="SUPFAM" id="SSF49503">
    <property type="entry name" value="Cupredoxins"/>
    <property type="match status" value="1"/>
</dbReference>
<protein>
    <recommendedName>
        <fullName evidence="1">EfeO-type cupredoxin-like domain-containing protein</fullName>
    </recommendedName>
</protein>
<reference evidence="2 3" key="1">
    <citation type="submission" date="2017-09" db="EMBL/GenBank/DDBJ databases">
        <title>Depth-based differentiation of microbial function through sediment-hosted aquifers and enrichment of novel symbionts in the deep terrestrial subsurface.</title>
        <authorList>
            <person name="Probst A.J."/>
            <person name="Ladd B."/>
            <person name="Jarett J.K."/>
            <person name="Geller-Mcgrath D.E."/>
            <person name="Sieber C.M."/>
            <person name="Emerson J.B."/>
            <person name="Anantharaman K."/>
            <person name="Thomas B.C."/>
            <person name="Malmstrom R."/>
            <person name="Stieglmeier M."/>
            <person name="Klingl A."/>
            <person name="Woyke T."/>
            <person name="Ryan C.M."/>
            <person name="Banfield J.F."/>
        </authorList>
    </citation>
    <scope>NUCLEOTIDE SEQUENCE [LARGE SCALE GENOMIC DNA]</scope>
    <source>
        <strain evidence="2">CG23_combo_of_CG06-09_8_20_14_all_35_49</strain>
    </source>
</reference>
<dbReference type="Proteomes" id="UP000231025">
    <property type="component" value="Unassembled WGS sequence"/>
</dbReference>
<organism evidence="2 3">
    <name type="scientific">Candidatus Roizmanbacteria bacterium CG23_combo_of_CG06-09_8_20_14_all_35_49</name>
    <dbReference type="NCBI Taxonomy" id="1974863"/>
    <lineage>
        <taxon>Bacteria</taxon>
        <taxon>Candidatus Roizmaniibacteriota</taxon>
    </lineage>
</organism>
<dbReference type="InterPro" id="IPR028096">
    <property type="entry name" value="EfeO_Cupredoxin"/>
</dbReference>
<feature type="domain" description="EfeO-type cupredoxin-like" evidence="1">
    <location>
        <begin position="18"/>
        <end position="129"/>
    </location>
</feature>
<evidence type="ECO:0000313" key="3">
    <source>
        <dbReference type="Proteomes" id="UP000231025"/>
    </source>
</evidence>
<dbReference type="Gene3D" id="2.60.40.420">
    <property type="entry name" value="Cupredoxins - blue copper proteins"/>
    <property type="match status" value="1"/>
</dbReference>
<evidence type="ECO:0000259" key="1">
    <source>
        <dbReference type="Pfam" id="PF13473"/>
    </source>
</evidence>
<accession>A0A2G9Y816</accession>
<proteinExistence type="predicted"/>
<comment type="caution">
    <text evidence="2">The sequence shown here is derived from an EMBL/GenBank/DDBJ whole genome shotgun (WGS) entry which is preliminary data.</text>
</comment>
<dbReference type="AlphaFoldDB" id="A0A2G9Y816"/>
<dbReference type="Pfam" id="PF13473">
    <property type="entry name" value="Cupredoxin_1"/>
    <property type="match status" value="1"/>
</dbReference>